<dbReference type="GO" id="GO:0019202">
    <property type="term" value="F:amino acid kinase activity"/>
    <property type="evidence" value="ECO:0007669"/>
    <property type="project" value="TreeGrafter"/>
</dbReference>
<dbReference type="STRING" id="1324314.BVG16_22855"/>
<organism evidence="3 4">
    <name type="scientific">Paenibacillus selenitireducens</name>
    <dbReference type="NCBI Taxonomy" id="1324314"/>
    <lineage>
        <taxon>Bacteria</taxon>
        <taxon>Bacillati</taxon>
        <taxon>Bacillota</taxon>
        <taxon>Bacilli</taxon>
        <taxon>Bacillales</taxon>
        <taxon>Paenibacillaceae</taxon>
        <taxon>Paenibacillus</taxon>
    </lineage>
</organism>
<dbReference type="InterPro" id="IPR011009">
    <property type="entry name" value="Kinase-like_dom_sf"/>
</dbReference>
<dbReference type="SUPFAM" id="SSF56112">
    <property type="entry name" value="Protein kinase-like (PK-like)"/>
    <property type="match status" value="1"/>
</dbReference>
<sequence>MPFDHIVSRFFPHTHYQVQSGETGWNNTTRYVETEEGRYVLRIYETHRESAKIRFEHEVLLALDTCQLPVATPIPMRTVEGDTYVLVEDGSERYACMFRYLPGVRPNGMLKETAYSKGQVMGILSKALANVQVSVPPAYPPYYELDSAHPTCSQEKIAAFCLTPPAPFEDQADELKEIYSALMNFRAHVPELRALPHQLVHGDVNDSNLLVHEQKQLEISAVLDFEFCTLDLRAMEPAVVLSGMLVEEPAWDAIDAFLRGYRSVIQLSEEERRAMPFLIQLRKLDVFVHFLGRYFDQVDRSEVLVEQIQDAAKGLRMLHIHNQRIKEFIEATV</sequence>
<evidence type="ECO:0000313" key="4">
    <source>
        <dbReference type="Proteomes" id="UP000190188"/>
    </source>
</evidence>
<dbReference type="EMBL" id="MSZX01000010">
    <property type="protein sequence ID" value="OPA74607.1"/>
    <property type="molecule type" value="Genomic_DNA"/>
</dbReference>
<dbReference type="OrthoDB" id="156345at2"/>
<evidence type="ECO:0000313" key="3">
    <source>
        <dbReference type="EMBL" id="OPA74607.1"/>
    </source>
</evidence>
<dbReference type="RefSeq" id="WP_158081760.1">
    <property type="nucleotide sequence ID" value="NZ_MSZX01000010.1"/>
</dbReference>
<evidence type="ECO:0000256" key="1">
    <source>
        <dbReference type="ARBA" id="ARBA00038240"/>
    </source>
</evidence>
<evidence type="ECO:0000259" key="2">
    <source>
        <dbReference type="Pfam" id="PF01636"/>
    </source>
</evidence>
<dbReference type="InterPro" id="IPR050249">
    <property type="entry name" value="Pseudomonas-type_ThrB"/>
</dbReference>
<dbReference type="InterPro" id="IPR002575">
    <property type="entry name" value="Aminoglycoside_PTrfase"/>
</dbReference>
<name>A0A1T2X428_9BACL</name>
<gene>
    <name evidence="3" type="ORF">BVG16_22855</name>
</gene>
<dbReference type="AlphaFoldDB" id="A0A1T2X428"/>
<keyword evidence="4" id="KW-1185">Reference proteome</keyword>
<comment type="caution">
    <text evidence="3">The sequence shown here is derived from an EMBL/GenBank/DDBJ whole genome shotgun (WGS) entry which is preliminary data.</text>
</comment>
<dbReference type="Pfam" id="PF01636">
    <property type="entry name" value="APH"/>
    <property type="match status" value="1"/>
</dbReference>
<dbReference type="Proteomes" id="UP000190188">
    <property type="component" value="Unassembled WGS sequence"/>
</dbReference>
<dbReference type="Gene3D" id="3.90.1200.10">
    <property type="match status" value="1"/>
</dbReference>
<proteinExistence type="inferred from homology"/>
<dbReference type="PANTHER" id="PTHR21064:SF6">
    <property type="entry name" value="AMINOGLYCOSIDE PHOSPHOTRANSFERASE DOMAIN-CONTAINING PROTEIN"/>
    <property type="match status" value="1"/>
</dbReference>
<feature type="domain" description="Aminoglycoside phosphotransferase" evidence="2">
    <location>
        <begin position="23"/>
        <end position="268"/>
    </location>
</feature>
<reference evidence="3 4" key="1">
    <citation type="submission" date="2017-01" db="EMBL/GenBank/DDBJ databases">
        <title>Genome analysis of Paenibacillus selenitrireducens ES3-24.</title>
        <authorList>
            <person name="Xu D."/>
            <person name="Yao R."/>
            <person name="Zheng S."/>
        </authorList>
    </citation>
    <scope>NUCLEOTIDE SEQUENCE [LARGE SCALE GENOMIC DNA]</scope>
    <source>
        <strain evidence="3 4">ES3-24</strain>
    </source>
</reference>
<dbReference type="Gene3D" id="3.30.200.20">
    <property type="entry name" value="Phosphorylase Kinase, domain 1"/>
    <property type="match status" value="1"/>
</dbReference>
<accession>A0A1T2X428</accession>
<dbReference type="PANTHER" id="PTHR21064">
    <property type="entry name" value="AMINOGLYCOSIDE PHOSPHOTRANSFERASE DOMAIN-CONTAINING PROTEIN-RELATED"/>
    <property type="match status" value="1"/>
</dbReference>
<comment type="similarity">
    <text evidence="1">Belongs to the pseudomonas-type ThrB family.</text>
</comment>
<protein>
    <recommendedName>
        <fullName evidence="2">Aminoglycoside phosphotransferase domain-containing protein</fullName>
    </recommendedName>
</protein>